<dbReference type="InterPro" id="IPR036388">
    <property type="entry name" value="WH-like_DNA-bd_sf"/>
</dbReference>
<name>A0A4P6ZCK9_9FLAO</name>
<dbReference type="KEGG" id="csal:NBC122_00374"/>
<sequence length="136" mass="15929">MKANIKKLQKHRVFSEEFKREIVSLFERGKFSVLQLEKLYGVSDSAIYNWIYKFSTFNEKGIRVVEMKESSVHKLKELEQKIKELEQAVGQKQIMIDYLEKMIDIAKEDLDIDIKKNYGNQRSVGSGNIPKKKNSP</sequence>
<gene>
    <name evidence="2" type="ORF">NBC122_00135</name>
    <name evidence="3" type="ORF">NBC122_00374</name>
</gene>
<keyword evidence="4" id="KW-1185">Reference proteome</keyword>
<proteinExistence type="predicted"/>
<organism evidence="3 4">
    <name type="scientific">Chryseobacterium salivictor</name>
    <dbReference type="NCBI Taxonomy" id="2547600"/>
    <lineage>
        <taxon>Bacteria</taxon>
        <taxon>Pseudomonadati</taxon>
        <taxon>Bacteroidota</taxon>
        <taxon>Flavobacteriia</taxon>
        <taxon>Flavobacteriales</taxon>
        <taxon>Weeksellaceae</taxon>
        <taxon>Chryseobacterium group</taxon>
        <taxon>Chryseobacterium</taxon>
    </lineage>
</organism>
<dbReference type="KEGG" id="csal:NBC122_00135"/>
<dbReference type="Gene3D" id="1.10.10.10">
    <property type="entry name" value="Winged helix-like DNA-binding domain superfamily/Winged helix DNA-binding domain"/>
    <property type="match status" value="1"/>
</dbReference>
<dbReference type="GO" id="GO:0003677">
    <property type="term" value="F:DNA binding"/>
    <property type="evidence" value="ECO:0007669"/>
    <property type="project" value="InterPro"/>
</dbReference>
<dbReference type="AlphaFoldDB" id="A0A4P6ZCK9"/>
<dbReference type="OrthoDB" id="1452931at2"/>
<dbReference type="GO" id="GO:0004803">
    <property type="term" value="F:transposase activity"/>
    <property type="evidence" value="ECO:0007669"/>
    <property type="project" value="InterPro"/>
</dbReference>
<evidence type="ECO:0000256" key="1">
    <source>
        <dbReference type="SAM" id="Coils"/>
    </source>
</evidence>
<reference evidence="3 4" key="1">
    <citation type="submission" date="2019-03" db="EMBL/GenBank/DDBJ databases">
        <authorList>
            <person name="Kim H."/>
            <person name="Yu S.-M."/>
        </authorList>
    </citation>
    <scope>NUCLEOTIDE SEQUENCE [LARGE SCALE GENOMIC DNA]</scope>
    <source>
        <strain evidence="3 4">NBC122</strain>
    </source>
</reference>
<evidence type="ECO:0000313" key="2">
    <source>
        <dbReference type="EMBL" id="QBO56993.1"/>
    </source>
</evidence>
<keyword evidence="1" id="KW-0175">Coiled coil</keyword>
<dbReference type="EMBL" id="CP037954">
    <property type="protein sequence ID" value="QBO57223.1"/>
    <property type="molecule type" value="Genomic_DNA"/>
</dbReference>
<dbReference type="Pfam" id="PF01527">
    <property type="entry name" value="HTH_Tnp_1"/>
    <property type="match status" value="1"/>
</dbReference>
<evidence type="ECO:0008006" key="5">
    <source>
        <dbReference type="Google" id="ProtNLM"/>
    </source>
</evidence>
<feature type="coiled-coil region" evidence="1">
    <location>
        <begin position="68"/>
        <end position="95"/>
    </location>
</feature>
<dbReference type="SUPFAM" id="SSF46689">
    <property type="entry name" value="Homeodomain-like"/>
    <property type="match status" value="1"/>
</dbReference>
<dbReference type="RefSeq" id="WP_133438536.1">
    <property type="nucleotide sequence ID" value="NZ_CP037954.1"/>
</dbReference>
<protein>
    <recommendedName>
        <fullName evidence="5">Transposase</fullName>
    </recommendedName>
</protein>
<dbReference type="EMBL" id="CP037954">
    <property type="protein sequence ID" value="QBO56993.1"/>
    <property type="molecule type" value="Genomic_DNA"/>
</dbReference>
<dbReference type="GO" id="GO:0006313">
    <property type="term" value="P:DNA transposition"/>
    <property type="evidence" value="ECO:0007669"/>
    <property type="project" value="InterPro"/>
</dbReference>
<evidence type="ECO:0000313" key="4">
    <source>
        <dbReference type="Proteomes" id="UP000294419"/>
    </source>
</evidence>
<accession>A0A4P6ZCK9</accession>
<dbReference type="InterPro" id="IPR009057">
    <property type="entry name" value="Homeodomain-like_sf"/>
</dbReference>
<dbReference type="Proteomes" id="UP000294419">
    <property type="component" value="Chromosome"/>
</dbReference>
<evidence type="ECO:0000313" key="3">
    <source>
        <dbReference type="EMBL" id="QBO57223.1"/>
    </source>
</evidence>
<dbReference type="InterPro" id="IPR002514">
    <property type="entry name" value="Transposase_8"/>
</dbReference>